<comment type="caution">
    <text evidence="1">The sequence shown here is derived from an EMBL/GenBank/DDBJ whole genome shotgun (WGS) entry which is preliminary data.</text>
</comment>
<sequence>MTDMSSSSKQITASALPTGLLADIEQAGYFPLLVADVVAAAVGSESITSHLVHAETTIDAETVRRHVTVFVLTDSRLILAHADDHAPTPDSPVQHLGMVATATSETVPLSCVRGVMLGRVVPDPERYVEGSFGREVTLTISWGAVSRVDLLPANCADPNCDADHGYEGTITGDDVTVRVSADADGDDNLQQAQVFSTALSAAIGR</sequence>
<dbReference type="AlphaFoldDB" id="A0A916WPR2"/>
<proteinExistence type="predicted"/>
<dbReference type="EMBL" id="BMHI01000001">
    <property type="protein sequence ID" value="GGB20990.1"/>
    <property type="molecule type" value="Genomic_DNA"/>
</dbReference>
<protein>
    <recommendedName>
        <fullName evidence="3">Phosphodiesterase</fullName>
    </recommendedName>
</protein>
<organism evidence="1 2">
    <name type="scientific">Flexivirga endophytica</name>
    <dbReference type="NCBI Taxonomy" id="1849103"/>
    <lineage>
        <taxon>Bacteria</taxon>
        <taxon>Bacillati</taxon>
        <taxon>Actinomycetota</taxon>
        <taxon>Actinomycetes</taxon>
        <taxon>Micrococcales</taxon>
        <taxon>Dermacoccaceae</taxon>
        <taxon>Flexivirga</taxon>
    </lineage>
</organism>
<dbReference type="Pfam" id="PF19461">
    <property type="entry name" value="DUF5998"/>
    <property type="match status" value="1"/>
</dbReference>
<accession>A0A916WPR2</accession>
<name>A0A916WPR2_9MICO</name>
<reference evidence="1" key="2">
    <citation type="submission" date="2020-09" db="EMBL/GenBank/DDBJ databases">
        <authorList>
            <person name="Sun Q."/>
            <person name="Zhou Y."/>
        </authorList>
    </citation>
    <scope>NUCLEOTIDE SEQUENCE</scope>
    <source>
        <strain evidence="1">CGMCC 1.15085</strain>
    </source>
</reference>
<gene>
    <name evidence="1" type="ORF">GCM10011492_08650</name>
</gene>
<dbReference type="InterPro" id="IPR046040">
    <property type="entry name" value="DUF5998"/>
</dbReference>
<reference evidence="1" key="1">
    <citation type="journal article" date="2014" name="Int. J. Syst. Evol. Microbiol.">
        <title>Complete genome sequence of Corynebacterium casei LMG S-19264T (=DSM 44701T), isolated from a smear-ripened cheese.</title>
        <authorList>
            <consortium name="US DOE Joint Genome Institute (JGI-PGF)"/>
            <person name="Walter F."/>
            <person name="Albersmeier A."/>
            <person name="Kalinowski J."/>
            <person name="Ruckert C."/>
        </authorList>
    </citation>
    <scope>NUCLEOTIDE SEQUENCE</scope>
    <source>
        <strain evidence="1">CGMCC 1.15085</strain>
    </source>
</reference>
<evidence type="ECO:0008006" key="3">
    <source>
        <dbReference type="Google" id="ProtNLM"/>
    </source>
</evidence>
<keyword evidence="2" id="KW-1185">Reference proteome</keyword>
<dbReference type="Proteomes" id="UP000636793">
    <property type="component" value="Unassembled WGS sequence"/>
</dbReference>
<evidence type="ECO:0000313" key="1">
    <source>
        <dbReference type="EMBL" id="GGB20990.1"/>
    </source>
</evidence>
<evidence type="ECO:0000313" key="2">
    <source>
        <dbReference type="Proteomes" id="UP000636793"/>
    </source>
</evidence>